<evidence type="ECO:0000313" key="2">
    <source>
        <dbReference type="Proteomes" id="UP000760494"/>
    </source>
</evidence>
<gene>
    <name evidence="1" type="ORF">C2S_13135</name>
</gene>
<dbReference type="EMBL" id="CABFJX010000426">
    <property type="protein sequence ID" value="VTT84306.1"/>
    <property type="molecule type" value="Genomic_DNA"/>
</dbReference>
<organism evidence="1 2">
    <name type="scientific">Fusarium fujikuroi</name>
    <name type="common">Bakanae and foot rot disease fungus</name>
    <name type="synonym">Gibberella fujikuroi</name>
    <dbReference type="NCBI Taxonomy" id="5127"/>
    <lineage>
        <taxon>Eukaryota</taxon>
        <taxon>Fungi</taxon>
        <taxon>Dikarya</taxon>
        <taxon>Ascomycota</taxon>
        <taxon>Pezizomycotina</taxon>
        <taxon>Sordariomycetes</taxon>
        <taxon>Hypocreomycetidae</taxon>
        <taxon>Hypocreales</taxon>
        <taxon>Nectriaceae</taxon>
        <taxon>Fusarium</taxon>
        <taxon>Fusarium fujikuroi species complex</taxon>
    </lineage>
</organism>
<protein>
    <submittedName>
        <fullName evidence="1">Uncharacterized protein</fullName>
    </submittedName>
</protein>
<evidence type="ECO:0000313" key="1">
    <source>
        <dbReference type="EMBL" id="VTT84306.1"/>
    </source>
</evidence>
<reference evidence="1" key="1">
    <citation type="submission" date="2019-05" db="EMBL/GenBank/DDBJ databases">
        <authorList>
            <person name="Piombo E."/>
        </authorList>
    </citation>
    <scope>NUCLEOTIDE SEQUENCE</scope>
    <source>
        <strain evidence="1">C2S</strain>
    </source>
</reference>
<dbReference type="AlphaFoldDB" id="A0A9Q9S0X7"/>
<comment type="caution">
    <text evidence="1">The sequence shown here is derived from an EMBL/GenBank/DDBJ whole genome shotgun (WGS) entry which is preliminary data.</text>
</comment>
<dbReference type="Proteomes" id="UP000760494">
    <property type="component" value="Unassembled WGS sequence"/>
</dbReference>
<accession>A0A9Q9S0X7</accession>
<sequence length="94" mass="10350">MAQTTPARPTNKTATTASILALCQFMPRRYLSVAYRQLGHMLTLLPALIALAMDYHTWPKLADSPHFAATVSHLNMAKPASSRPLWSSNINTKA</sequence>
<name>A0A9Q9S0X7_FUSFU</name>
<proteinExistence type="predicted"/>